<dbReference type="AlphaFoldDB" id="A0A0A9F5F4"/>
<accession>A0A0A9F5F4</accession>
<name>A0A0A9F5F4_ARUDO</name>
<evidence type="ECO:0000313" key="1">
    <source>
        <dbReference type="EMBL" id="JAE08245.1"/>
    </source>
</evidence>
<protein>
    <submittedName>
        <fullName evidence="1">Uncharacterized protein</fullName>
    </submittedName>
</protein>
<reference evidence="1" key="2">
    <citation type="journal article" date="2015" name="Data Brief">
        <title>Shoot transcriptome of the giant reed, Arundo donax.</title>
        <authorList>
            <person name="Barrero R.A."/>
            <person name="Guerrero F.D."/>
            <person name="Moolhuijzen P."/>
            <person name="Goolsby J.A."/>
            <person name="Tidwell J."/>
            <person name="Bellgard S.E."/>
            <person name="Bellgard M.I."/>
        </authorList>
    </citation>
    <scope>NUCLEOTIDE SEQUENCE</scope>
    <source>
        <tissue evidence="1">Shoot tissue taken approximately 20 cm above the soil surface</tissue>
    </source>
</reference>
<dbReference type="EMBL" id="GBRH01189651">
    <property type="protein sequence ID" value="JAE08245.1"/>
    <property type="molecule type" value="Transcribed_RNA"/>
</dbReference>
<proteinExistence type="predicted"/>
<organism evidence="1">
    <name type="scientific">Arundo donax</name>
    <name type="common">Giant reed</name>
    <name type="synonym">Donax arundinaceus</name>
    <dbReference type="NCBI Taxonomy" id="35708"/>
    <lineage>
        <taxon>Eukaryota</taxon>
        <taxon>Viridiplantae</taxon>
        <taxon>Streptophyta</taxon>
        <taxon>Embryophyta</taxon>
        <taxon>Tracheophyta</taxon>
        <taxon>Spermatophyta</taxon>
        <taxon>Magnoliopsida</taxon>
        <taxon>Liliopsida</taxon>
        <taxon>Poales</taxon>
        <taxon>Poaceae</taxon>
        <taxon>PACMAD clade</taxon>
        <taxon>Arundinoideae</taxon>
        <taxon>Arundineae</taxon>
        <taxon>Arundo</taxon>
    </lineage>
</organism>
<reference evidence="1" key="1">
    <citation type="submission" date="2014-09" db="EMBL/GenBank/DDBJ databases">
        <authorList>
            <person name="Magalhaes I.L.F."/>
            <person name="Oliveira U."/>
            <person name="Santos F.R."/>
            <person name="Vidigal T.H.D.A."/>
            <person name="Brescovit A.D."/>
            <person name="Santos A.J."/>
        </authorList>
    </citation>
    <scope>NUCLEOTIDE SEQUENCE</scope>
    <source>
        <tissue evidence="1">Shoot tissue taken approximately 20 cm above the soil surface</tissue>
    </source>
</reference>
<sequence>MVIGKLFNRLDSSHSVSRCLHSSSFRAFLVEHLFASELRTAVPYFVYGLYICL</sequence>